<accession>A0AAG5DXZ1</accession>
<evidence type="ECO:0000313" key="1">
    <source>
        <dbReference type="EnsemblMetazoa" id="ENSAATROPP015885"/>
    </source>
</evidence>
<proteinExistence type="predicted"/>
<reference evidence="1" key="1">
    <citation type="submission" date="2024-04" db="UniProtKB">
        <authorList>
            <consortium name="EnsemblMetazoa"/>
        </authorList>
    </citation>
    <scope>IDENTIFICATION</scope>
    <source>
        <strain evidence="1">EBRO</strain>
    </source>
</reference>
<keyword evidence="2" id="KW-1185">Reference proteome</keyword>
<sequence length="48" mass="5325">HRKYLFTDKSSLAAPNAYGFQAVVNKRLALRDETRHGNSICIDSTTAS</sequence>
<evidence type="ECO:0000313" key="2">
    <source>
        <dbReference type="Proteomes" id="UP000075880"/>
    </source>
</evidence>
<name>A0AAG5DXZ1_ANOAO</name>
<dbReference type="AlphaFoldDB" id="A0AAG5DXZ1"/>
<dbReference type="EnsemblMetazoa" id="ENSAATROPT017938">
    <property type="protein sequence ID" value="ENSAATROPP015885"/>
    <property type="gene ID" value="ENSAATROPG014636"/>
</dbReference>
<organism evidence="1 2">
    <name type="scientific">Anopheles atroparvus</name>
    <name type="common">European mosquito</name>
    <dbReference type="NCBI Taxonomy" id="41427"/>
    <lineage>
        <taxon>Eukaryota</taxon>
        <taxon>Metazoa</taxon>
        <taxon>Ecdysozoa</taxon>
        <taxon>Arthropoda</taxon>
        <taxon>Hexapoda</taxon>
        <taxon>Insecta</taxon>
        <taxon>Pterygota</taxon>
        <taxon>Neoptera</taxon>
        <taxon>Endopterygota</taxon>
        <taxon>Diptera</taxon>
        <taxon>Nematocera</taxon>
        <taxon>Culicoidea</taxon>
        <taxon>Culicidae</taxon>
        <taxon>Anophelinae</taxon>
        <taxon>Anopheles</taxon>
    </lineage>
</organism>
<protein>
    <submittedName>
        <fullName evidence="1">Uncharacterized protein</fullName>
    </submittedName>
</protein>
<dbReference type="Proteomes" id="UP000075880">
    <property type="component" value="Unassembled WGS sequence"/>
</dbReference>